<protein>
    <submittedName>
        <fullName evidence="4">Autotransporter domain-containing protein</fullName>
    </submittedName>
</protein>
<keyword evidence="5" id="KW-1185">Reference proteome</keyword>
<dbReference type="EMBL" id="JBHUIW010000024">
    <property type="protein sequence ID" value="MFD2184123.1"/>
    <property type="molecule type" value="Genomic_DNA"/>
</dbReference>
<dbReference type="SMART" id="SM00869">
    <property type="entry name" value="Autotransporter"/>
    <property type="match status" value="1"/>
</dbReference>
<dbReference type="Gene3D" id="2.40.128.130">
    <property type="entry name" value="Autotransporter beta-domain"/>
    <property type="match status" value="1"/>
</dbReference>
<dbReference type="Pfam" id="PF03797">
    <property type="entry name" value="Autotransporter"/>
    <property type="match status" value="1"/>
</dbReference>
<dbReference type="Proteomes" id="UP001597314">
    <property type="component" value="Unassembled WGS sequence"/>
</dbReference>
<dbReference type="SUPFAM" id="SSF103515">
    <property type="entry name" value="Autotransporter"/>
    <property type="match status" value="1"/>
</dbReference>
<dbReference type="Pfam" id="PF12951">
    <property type="entry name" value="PATR"/>
    <property type="match status" value="1"/>
</dbReference>
<name>A0ABW5AMG9_9BRAD</name>
<comment type="caution">
    <text evidence="4">The sequence shown here is derived from an EMBL/GenBank/DDBJ whole genome shotgun (WGS) entry which is preliminary data.</text>
</comment>
<feature type="signal peptide" evidence="2">
    <location>
        <begin position="1"/>
        <end position="38"/>
    </location>
</feature>
<feature type="chain" id="PRO_5045929864" evidence="2">
    <location>
        <begin position="39"/>
        <end position="999"/>
    </location>
</feature>
<proteinExistence type="predicted"/>
<dbReference type="InterPro" id="IPR036709">
    <property type="entry name" value="Autotransporte_beta_dom_sf"/>
</dbReference>
<keyword evidence="1 2" id="KW-0732">Signal</keyword>
<reference evidence="5" key="1">
    <citation type="journal article" date="2019" name="Int. J. Syst. Evol. Microbiol.">
        <title>The Global Catalogue of Microorganisms (GCM) 10K type strain sequencing project: providing services to taxonomists for standard genome sequencing and annotation.</title>
        <authorList>
            <consortium name="The Broad Institute Genomics Platform"/>
            <consortium name="The Broad Institute Genome Sequencing Center for Infectious Disease"/>
            <person name="Wu L."/>
            <person name="Ma J."/>
        </authorList>
    </citation>
    <scope>NUCLEOTIDE SEQUENCE [LARGE SCALE GENOMIC DNA]</scope>
    <source>
        <strain evidence="5">CGMCC 1.6774</strain>
    </source>
</reference>
<gene>
    <name evidence="4" type="ORF">ACFSOX_18365</name>
</gene>
<dbReference type="InterPro" id="IPR013425">
    <property type="entry name" value="Autotrns_rpt"/>
</dbReference>
<evidence type="ECO:0000259" key="3">
    <source>
        <dbReference type="PROSITE" id="PS51208"/>
    </source>
</evidence>
<evidence type="ECO:0000256" key="2">
    <source>
        <dbReference type="SAM" id="SignalP"/>
    </source>
</evidence>
<dbReference type="PROSITE" id="PS51208">
    <property type="entry name" value="AUTOTRANSPORTER"/>
    <property type="match status" value="1"/>
</dbReference>
<dbReference type="InterPro" id="IPR011050">
    <property type="entry name" value="Pectin_lyase_fold/virulence"/>
</dbReference>
<evidence type="ECO:0000313" key="4">
    <source>
        <dbReference type="EMBL" id="MFD2184123.1"/>
    </source>
</evidence>
<dbReference type="InterPro" id="IPR005546">
    <property type="entry name" value="Autotransporte_beta"/>
</dbReference>
<dbReference type="NCBIfam" id="TIGR02601">
    <property type="entry name" value="autotrns_rpt"/>
    <property type="match status" value="1"/>
</dbReference>
<evidence type="ECO:0000256" key="1">
    <source>
        <dbReference type="ARBA" id="ARBA00022729"/>
    </source>
</evidence>
<sequence length="999" mass="99283">MIETRDRSRSGPHVLAKRRAAALLAGTALLVLPAAARAQNADWTGASSTTANWSDPANWTAGVPTATATFPNTPNTVAVVDVASSIETIVFTGDAPAYLINVMAGFDITGAGVVNNSSAVQTFDVFGGGLIVFQNASSAGDATYNLFTGALTFDHGSTAGSATIVNSSSSTLSFTGASSAGSATITNDGSLLQFYGTATAGAATITNTNYGTMLFAASTTAGTATITNTQYSGLQFGDTSTAGNATITNSQWGQLAFTGDATAGSATITNQAIGFTSFGLGYGTETTSAGSARIVNDGGTTLFWSHTTAGNATIVNNSGGETVFNAWSTAGSATIVTNSGGRTDFYDFATGGLAAFVTNGTGVVDFGGTTGPDGNGRVTAGSIAGSGRYYIGGGNTLVVGGNDQSTTVTGRIADYSACGCGTPGPGSLEKVGTGTLTLAGINTYTGSTLVTGGTLIVNGSIASSSGLVVADGAAIGGTGALPSATIEGTLAPGNSIGTVTIAGNLTFGSGSVYAVELSSTASDFTRVTGTAALAGTVAITLLPGETAARHYTILTAAGGLTGSFSGMSSAGLPPWYKAVVGIVGNDVVLDIELALAGLAGLNENQRQVGRTLDRAYNTGPGLGGLFATVLGAPSIPYALTQLSGEIATGAATAGFRQTDQFLELMLDPFAGSRAAGGPAHGGPALAYASAPPAGAARGAGAAAIDRAVKAPLVPDVGPRWRLWAGAFGADATHGGRAAIGSHDLGARNWGLASGADYRVSPDAVLGVALAGGETSFSLGGLGSGRADTLQLGGYGSWRAGPAYVSGAVSYGWHDVRTDRLVALPGVADRLLGDYSGHAVGGRVEAGWRTVATSGIGITPFAAMRVQAFHTPSYAEADASGLAGFALRYAETTATATRSELGARFDAAAWRSADAALTVRGRLAWAHEFTTERALDASFVNLAGSGFTVFGATLPGDSALVSAGAELKVFRGVTLRGSFDGQFAAGTQIYGGMGSVAVVW</sequence>
<evidence type="ECO:0000313" key="5">
    <source>
        <dbReference type="Proteomes" id="UP001597314"/>
    </source>
</evidence>
<dbReference type="SUPFAM" id="SSF51126">
    <property type="entry name" value="Pectin lyase-like"/>
    <property type="match status" value="1"/>
</dbReference>
<feature type="domain" description="Autotransporter" evidence="3">
    <location>
        <begin position="715"/>
        <end position="999"/>
    </location>
</feature>
<dbReference type="RefSeq" id="WP_378479270.1">
    <property type="nucleotide sequence ID" value="NZ_JBHUIW010000024.1"/>
</dbReference>
<accession>A0ABW5AMG9</accession>
<organism evidence="4 5">
    <name type="scientific">Rhodoplanes azumiensis</name>
    <dbReference type="NCBI Taxonomy" id="1897628"/>
    <lineage>
        <taxon>Bacteria</taxon>
        <taxon>Pseudomonadati</taxon>
        <taxon>Pseudomonadota</taxon>
        <taxon>Alphaproteobacteria</taxon>
        <taxon>Hyphomicrobiales</taxon>
        <taxon>Nitrobacteraceae</taxon>
        <taxon>Rhodoplanes</taxon>
    </lineage>
</organism>